<reference evidence="13" key="1">
    <citation type="submission" date="2016-10" db="EMBL/GenBank/DDBJ databases">
        <authorList>
            <person name="Beylefeld A."/>
            <person name="Abolnik C."/>
        </authorList>
    </citation>
    <scope>NUCLEOTIDE SEQUENCE [LARGE SCALE GENOMIC DNA]</scope>
    <source>
        <strain evidence="13">B359_6</strain>
    </source>
</reference>
<dbReference type="GO" id="GO:0005886">
    <property type="term" value="C:plasma membrane"/>
    <property type="evidence" value="ECO:0007669"/>
    <property type="project" value="UniProtKB-SubCell"/>
</dbReference>
<dbReference type="GO" id="GO:0015421">
    <property type="term" value="F:ABC-type oligopeptide transporter activity"/>
    <property type="evidence" value="ECO:0007669"/>
    <property type="project" value="TreeGrafter"/>
</dbReference>
<dbReference type="Pfam" id="PF00005">
    <property type="entry name" value="ABC_tran"/>
    <property type="match status" value="1"/>
</dbReference>
<dbReference type="EMBL" id="CP017813">
    <property type="protein sequence ID" value="APJ38606.1"/>
    <property type="molecule type" value="Genomic_DNA"/>
</dbReference>
<dbReference type="PANTHER" id="PTHR43394">
    <property type="entry name" value="ATP-DEPENDENT PERMEASE MDL1, MITOCHONDRIAL"/>
    <property type="match status" value="1"/>
</dbReference>
<feature type="transmembrane region" description="Helical" evidence="9">
    <location>
        <begin position="78"/>
        <end position="102"/>
    </location>
</feature>
<dbReference type="FunFam" id="3.40.50.300:FF:000287">
    <property type="entry name" value="Multidrug ABC transporter ATP-binding protein"/>
    <property type="match status" value="1"/>
</dbReference>
<evidence type="ECO:0000256" key="4">
    <source>
        <dbReference type="ARBA" id="ARBA00022692"/>
    </source>
</evidence>
<dbReference type="CDD" id="cd03254">
    <property type="entry name" value="ABCC_Glucan_exporter_like"/>
    <property type="match status" value="1"/>
</dbReference>
<feature type="domain" description="ABC transporter" evidence="10">
    <location>
        <begin position="397"/>
        <end position="631"/>
    </location>
</feature>
<keyword evidence="7 9" id="KW-1133">Transmembrane helix</keyword>
<dbReference type="PANTHER" id="PTHR43394:SF1">
    <property type="entry name" value="ATP-BINDING CASSETTE SUB-FAMILY B MEMBER 10, MITOCHONDRIAL"/>
    <property type="match status" value="1"/>
</dbReference>
<dbReference type="SUPFAM" id="SSF90123">
    <property type="entry name" value="ABC transporter transmembrane region"/>
    <property type="match status" value="1"/>
</dbReference>
<protein>
    <recommendedName>
        <fullName evidence="14">ABC transporter ATP-binding protein</fullName>
    </recommendedName>
</protein>
<dbReference type="GO" id="GO:0016887">
    <property type="term" value="F:ATP hydrolysis activity"/>
    <property type="evidence" value="ECO:0007669"/>
    <property type="project" value="InterPro"/>
</dbReference>
<name>A0A1L4FSM5_9BACT</name>
<evidence type="ECO:0000256" key="9">
    <source>
        <dbReference type="SAM" id="Phobius"/>
    </source>
</evidence>
<feature type="transmembrane region" description="Helical" evidence="9">
    <location>
        <begin position="179"/>
        <end position="196"/>
    </location>
</feature>
<dbReference type="InterPro" id="IPR003439">
    <property type="entry name" value="ABC_transporter-like_ATP-bd"/>
</dbReference>
<evidence type="ECO:0000259" key="11">
    <source>
        <dbReference type="PROSITE" id="PS50929"/>
    </source>
</evidence>
<dbReference type="GO" id="GO:0005524">
    <property type="term" value="F:ATP binding"/>
    <property type="evidence" value="ECO:0007669"/>
    <property type="project" value="UniProtKB-KW"/>
</dbReference>
<dbReference type="InterPro" id="IPR027417">
    <property type="entry name" value="P-loop_NTPase"/>
</dbReference>
<keyword evidence="4 9" id="KW-0812">Transmembrane</keyword>
<dbReference type="Pfam" id="PF00664">
    <property type="entry name" value="ABC_membrane"/>
    <property type="match status" value="1"/>
</dbReference>
<dbReference type="SMART" id="SM00382">
    <property type="entry name" value="AAA"/>
    <property type="match status" value="1"/>
</dbReference>
<dbReference type="PROSITE" id="PS50929">
    <property type="entry name" value="ABC_TM1F"/>
    <property type="match status" value="1"/>
</dbReference>
<evidence type="ECO:0000256" key="5">
    <source>
        <dbReference type="ARBA" id="ARBA00022741"/>
    </source>
</evidence>
<dbReference type="InterPro" id="IPR011527">
    <property type="entry name" value="ABC1_TM_dom"/>
</dbReference>
<dbReference type="RefSeq" id="WP_073372610.1">
    <property type="nucleotide sequence ID" value="NZ_CP017813.1"/>
</dbReference>
<evidence type="ECO:0000256" key="8">
    <source>
        <dbReference type="ARBA" id="ARBA00023136"/>
    </source>
</evidence>
<evidence type="ECO:0000256" key="6">
    <source>
        <dbReference type="ARBA" id="ARBA00022840"/>
    </source>
</evidence>
<evidence type="ECO:0000256" key="1">
    <source>
        <dbReference type="ARBA" id="ARBA00004651"/>
    </source>
</evidence>
<dbReference type="Gene3D" id="3.40.50.300">
    <property type="entry name" value="P-loop containing nucleotide triphosphate hydrolases"/>
    <property type="match status" value="1"/>
</dbReference>
<dbReference type="PROSITE" id="PS00211">
    <property type="entry name" value="ABC_TRANSPORTER_1"/>
    <property type="match status" value="1"/>
</dbReference>
<feature type="domain" description="ABC transmembrane type-1" evidence="11">
    <location>
        <begin position="31"/>
        <end position="328"/>
    </location>
</feature>
<dbReference type="AlphaFoldDB" id="A0A1L4FSM5"/>
<dbReference type="Proteomes" id="UP000184322">
    <property type="component" value="Chromosome"/>
</dbReference>
<dbReference type="InterPro" id="IPR017871">
    <property type="entry name" value="ABC_transporter-like_CS"/>
</dbReference>
<evidence type="ECO:0000256" key="7">
    <source>
        <dbReference type="ARBA" id="ARBA00022989"/>
    </source>
</evidence>
<keyword evidence="6" id="KW-0067">ATP-binding</keyword>
<organism evidence="12 13">
    <name type="scientific">Mycoplasmopsis pullorum</name>
    <dbReference type="NCBI Taxonomy" id="48003"/>
    <lineage>
        <taxon>Bacteria</taxon>
        <taxon>Bacillati</taxon>
        <taxon>Mycoplasmatota</taxon>
        <taxon>Mycoplasmoidales</taxon>
        <taxon>Metamycoplasmataceae</taxon>
        <taxon>Mycoplasmopsis</taxon>
    </lineage>
</organism>
<keyword evidence="5" id="KW-0547">Nucleotide-binding</keyword>
<dbReference type="KEGG" id="mpul:BLA55_02995"/>
<evidence type="ECO:0000259" key="10">
    <source>
        <dbReference type="PROSITE" id="PS50893"/>
    </source>
</evidence>
<gene>
    <name evidence="12" type="ORF">BLA55_02995</name>
</gene>
<feature type="transmembrane region" description="Helical" evidence="9">
    <location>
        <begin position="28"/>
        <end position="47"/>
    </location>
</feature>
<keyword evidence="8 9" id="KW-0472">Membrane</keyword>
<evidence type="ECO:0008006" key="14">
    <source>
        <dbReference type="Google" id="ProtNLM"/>
    </source>
</evidence>
<feature type="transmembrane region" description="Helical" evidence="9">
    <location>
        <begin position="256"/>
        <end position="286"/>
    </location>
</feature>
<evidence type="ECO:0000313" key="12">
    <source>
        <dbReference type="EMBL" id="APJ38606.1"/>
    </source>
</evidence>
<keyword evidence="3" id="KW-0813">Transport</keyword>
<comment type="subcellular location">
    <subcellularLocation>
        <location evidence="1">Cell membrane</location>
        <topology evidence="1">Multi-pass membrane protein</topology>
    </subcellularLocation>
</comment>
<dbReference type="SUPFAM" id="SSF52540">
    <property type="entry name" value="P-loop containing nucleoside triphosphate hydrolases"/>
    <property type="match status" value="1"/>
</dbReference>
<dbReference type="STRING" id="48003.BLA55_02995"/>
<dbReference type="CDD" id="cd18547">
    <property type="entry name" value="ABC_6TM_Tm288_like"/>
    <property type="match status" value="1"/>
</dbReference>
<keyword evidence="13" id="KW-1185">Reference proteome</keyword>
<evidence type="ECO:0000256" key="2">
    <source>
        <dbReference type="ARBA" id="ARBA00005417"/>
    </source>
</evidence>
<dbReference type="PROSITE" id="PS50893">
    <property type="entry name" value="ABC_TRANSPORTER_2"/>
    <property type="match status" value="1"/>
</dbReference>
<proteinExistence type="inferred from homology"/>
<comment type="similarity">
    <text evidence="2">Belongs to the ABC transporter superfamily.</text>
</comment>
<evidence type="ECO:0000313" key="13">
    <source>
        <dbReference type="Proteomes" id="UP000184322"/>
    </source>
</evidence>
<feature type="transmembrane region" description="Helical" evidence="9">
    <location>
        <begin position="156"/>
        <end position="173"/>
    </location>
</feature>
<sequence length="636" mass="71873">MSKKRKRPPIKSGSFKKLLKFIWKYNKVSYFLVFLTIFISSGIFIYAQSFLGNVVFEKYLVPYFITGNFDNTGFTNSMLILGAMFLISIACSLISSQIAVVVTHRTIKKLRDQLYGYIQKLPLGYFDTQLKGNITSIFTNDIDALRDMLSQSIPQIFNAIFSILFSLVMMIYYSWFLTILVLLMVVILMFLAQILGKKSIKYFSARQSSLGTVNGYLTEMIEGIKIVKVFNYEKKSVENLKVKNDKLYENDYKSKFWVNIIMPVLMNMGNVNFALMAVIGGTLFYYQNQWGTTWMNISIGTLITFLQYSRSFIAPIGQVSQQLNSISLAIAGFSRVVDVLERTPEESNGNVKLLTKEQLIQNDSSFTNSNTNFYDFYWKVSDKVTQQINYIPALGAVKFENVSFSYSPEKKIIDNFNLDVKPGQKVALVGSTGAGKTTIANLLSRFYETTEGHIYLDGIDIKDINKDDLRKSMGLVLQDTSLFSKSVNENISYGLDHCEDNVIVSAATVANANDFITMLHDGYNTILENSAEGLSQGQKQLLSIARTSALNPVMLILDEATSTIDTQTEKLIQQALDNLMHQRTSFVIAHRLSTIKNSDLIVVLEHGKILEKGTHKELLALKQNYYKLYTGVAELD</sequence>
<dbReference type="InterPro" id="IPR039421">
    <property type="entry name" value="Type_1_exporter"/>
</dbReference>
<accession>A0A1L4FSM5</accession>
<dbReference type="Gene3D" id="1.20.1560.10">
    <property type="entry name" value="ABC transporter type 1, transmembrane domain"/>
    <property type="match status" value="1"/>
</dbReference>
<dbReference type="InterPro" id="IPR036640">
    <property type="entry name" value="ABC1_TM_sf"/>
</dbReference>
<evidence type="ECO:0000256" key="3">
    <source>
        <dbReference type="ARBA" id="ARBA00022448"/>
    </source>
</evidence>
<dbReference type="InterPro" id="IPR003593">
    <property type="entry name" value="AAA+_ATPase"/>
</dbReference>